<dbReference type="InterPro" id="IPR050595">
    <property type="entry name" value="Bact_response_regulator"/>
</dbReference>
<dbReference type="InterPro" id="IPR001789">
    <property type="entry name" value="Sig_transdc_resp-reg_receiver"/>
</dbReference>
<dbReference type="PANTHER" id="PTHR44591:SF25">
    <property type="entry name" value="CHEMOTAXIS TWO-COMPONENT RESPONSE REGULATOR"/>
    <property type="match status" value="1"/>
</dbReference>
<evidence type="ECO:0000256" key="3">
    <source>
        <dbReference type="ARBA" id="ARBA00023015"/>
    </source>
</evidence>
<evidence type="ECO:0000256" key="4">
    <source>
        <dbReference type="ARBA" id="ARBA00023163"/>
    </source>
</evidence>
<dbReference type="Pfam" id="PF00072">
    <property type="entry name" value="Response_reg"/>
    <property type="match status" value="1"/>
</dbReference>
<evidence type="ECO:0000256" key="1">
    <source>
        <dbReference type="ARBA" id="ARBA00022553"/>
    </source>
</evidence>
<evidence type="ECO:0000259" key="6">
    <source>
        <dbReference type="PROSITE" id="PS50110"/>
    </source>
</evidence>
<evidence type="ECO:0000256" key="2">
    <source>
        <dbReference type="ARBA" id="ARBA00023012"/>
    </source>
</evidence>
<comment type="caution">
    <text evidence="7">The sequence shown here is derived from an EMBL/GenBank/DDBJ whole genome shotgun (WGS) entry which is preliminary data.</text>
</comment>
<dbReference type="GO" id="GO:0000160">
    <property type="term" value="P:phosphorelay signal transduction system"/>
    <property type="evidence" value="ECO:0007669"/>
    <property type="project" value="UniProtKB-KW"/>
</dbReference>
<dbReference type="SMART" id="SM00448">
    <property type="entry name" value="REC"/>
    <property type="match status" value="1"/>
</dbReference>
<dbReference type="Gene3D" id="3.40.50.2300">
    <property type="match status" value="1"/>
</dbReference>
<organism evidence="7 8">
    <name type="scientific">Candidatus Abyssobacteria bacterium SURF_17</name>
    <dbReference type="NCBI Taxonomy" id="2093361"/>
    <lineage>
        <taxon>Bacteria</taxon>
        <taxon>Pseudomonadati</taxon>
        <taxon>Candidatus Hydrogenedentota</taxon>
        <taxon>Candidatus Abyssobacteria</taxon>
    </lineage>
</organism>
<keyword evidence="4" id="KW-0804">Transcription</keyword>
<feature type="modified residue" description="4-aspartylphosphate" evidence="5">
    <location>
        <position position="55"/>
    </location>
</feature>
<keyword evidence="2" id="KW-0902">Two-component regulatory system</keyword>
<keyword evidence="3" id="KW-0805">Transcription regulation</keyword>
<evidence type="ECO:0000256" key="5">
    <source>
        <dbReference type="PROSITE-ProRule" id="PRU00169"/>
    </source>
</evidence>
<reference evidence="7 8" key="1">
    <citation type="journal article" date="2017" name="ISME J.">
        <title>Energy and carbon metabolisms in a deep terrestrial subsurface fluid microbial community.</title>
        <authorList>
            <person name="Momper L."/>
            <person name="Jungbluth S.P."/>
            <person name="Lee M.D."/>
            <person name="Amend J.P."/>
        </authorList>
    </citation>
    <scope>NUCLEOTIDE SEQUENCE [LARGE SCALE GENOMIC DNA]</scope>
    <source>
        <strain evidence="7">SURF_17</strain>
    </source>
</reference>
<dbReference type="AlphaFoldDB" id="A0A419EUA0"/>
<evidence type="ECO:0000313" key="8">
    <source>
        <dbReference type="Proteomes" id="UP000285961"/>
    </source>
</evidence>
<proteinExistence type="predicted"/>
<dbReference type="EMBL" id="QZKI01000100">
    <property type="protein sequence ID" value="RJP67757.1"/>
    <property type="molecule type" value="Genomic_DNA"/>
</dbReference>
<name>A0A419EUA0_9BACT</name>
<feature type="domain" description="Response regulatory" evidence="6">
    <location>
        <begin position="6"/>
        <end position="120"/>
    </location>
</feature>
<dbReference type="SUPFAM" id="SSF52172">
    <property type="entry name" value="CheY-like"/>
    <property type="match status" value="1"/>
</dbReference>
<accession>A0A419EUA0</accession>
<gene>
    <name evidence="7" type="ORF">C4532_14190</name>
</gene>
<dbReference type="Proteomes" id="UP000285961">
    <property type="component" value="Unassembled WGS sequence"/>
</dbReference>
<sequence>MTAKLNVIIIDDEPIVGKRLKPALDKIGCDVEFFTNPLEAVARLEEKEFNIVVADIRMEGMDGIELLERVQAKYPRTKVIMITGYATLEMAREAQAKGAFDFIAKPFKPADLREIIAKAAESLGVSDIR</sequence>
<dbReference type="InterPro" id="IPR011006">
    <property type="entry name" value="CheY-like_superfamily"/>
</dbReference>
<evidence type="ECO:0000313" key="7">
    <source>
        <dbReference type="EMBL" id="RJP67757.1"/>
    </source>
</evidence>
<dbReference type="PROSITE" id="PS50110">
    <property type="entry name" value="RESPONSE_REGULATORY"/>
    <property type="match status" value="1"/>
</dbReference>
<dbReference type="FunFam" id="3.40.50.2300:FF:000018">
    <property type="entry name" value="DNA-binding transcriptional regulator NtrC"/>
    <property type="match status" value="1"/>
</dbReference>
<dbReference type="PANTHER" id="PTHR44591">
    <property type="entry name" value="STRESS RESPONSE REGULATOR PROTEIN 1"/>
    <property type="match status" value="1"/>
</dbReference>
<keyword evidence="1 5" id="KW-0597">Phosphoprotein</keyword>
<protein>
    <submittedName>
        <fullName evidence="7">Response regulator</fullName>
    </submittedName>
</protein>